<keyword evidence="2" id="KW-0560">Oxidoreductase</keyword>
<dbReference type="PANTHER" id="PTHR43639:SF1">
    <property type="entry name" value="SHORT-CHAIN DEHYDROGENASE_REDUCTASE FAMILY PROTEIN"/>
    <property type="match status" value="1"/>
</dbReference>
<dbReference type="STRING" id="314260.PB2503_12109"/>
<comment type="similarity">
    <text evidence="1">Belongs to the short-chain dehydrogenases/reductases (SDR) family.</text>
</comment>
<proteinExistence type="inferred from homology"/>
<sequence length="248" mass="26635">MRRVLVTGSAKRLGAAMAKHLTAHGWHPIIHYRSSEAAAQRLADDLGTVAVQADLAAPESAPRLIEEAVARSGGPLIGLVNSASIFEHDRPETVTSEALLSHYQANTVSPLLLARAFAEQVQEGHTGAIVNILDQKLWNPHPDHFSYTLSKSALHHATVLMAQGFAPRVRVCGVAPGYTLPAPGESQEDFESKATKVNPLGRRLTPDDIAASVRFCLENPALTGISIVTANGEHLVPTERDVSMRIDL</sequence>
<reference evidence="4" key="1">
    <citation type="submission" date="2010-08" db="EMBL/GenBank/DDBJ databases">
        <title>Genome sequence of Parvularcula bermudensis HTCC2503.</title>
        <authorList>
            <person name="Kang D.-M."/>
            <person name="Oh H.-M."/>
            <person name="Cho J.-C."/>
        </authorList>
    </citation>
    <scope>NUCLEOTIDE SEQUENCE [LARGE SCALE GENOMIC DNA]</scope>
    <source>
        <strain evidence="4">ATCC BAA-594 / HTCC2503 / KCTC 12087</strain>
    </source>
</reference>
<dbReference type="RefSeq" id="WP_013301438.1">
    <property type="nucleotide sequence ID" value="NC_014414.1"/>
</dbReference>
<keyword evidence="4" id="KW-1185">Reference proteome</keyword>
<dbReference type="AlphaFoldDB" id="E0TEJ2"/>
<reference evidence="3 4" key="2">
    <citation type="journal article" date="2011" name="J. Bacteriol.">
        <title>Complete genome sequence of strain HTCC2503T of Parvularcula bermudensis, the type species of the order "Parvularculales" in the class Alphaproteobacteria.</title>
        <authorList>
            <person name="Oh H.M."/>
            <person name="Kang I."/>
            <person name="Vergin K.L."/>
            <person name="Kang D."/>
            <person name="Rhee K.H."/>
            <person name="Giovannoni S.J."/>
            <person name="Cho J.C."/>
        </authorList>
    </citation>
    <scope>NUCLEOTIDE SEQUENCE [LARGE SCALE GENOMIC DNA]</scope>
    <source>
        <strain evidence="4">ATCC BAA-594 / HTCC2503 / KCTC 12087</strain>
    </source>
</reference>
<accession>E0TEJ2</accession>
<protein>
    <submittedName>
        <fullName evidence="3">Short chain dehydrogenase</fullName>
    </submittedName>
</protein>
<dbReference type="GO" id="GO:0016491">
    <property type="term" value="F:oxidoreductase activity"/>
    <property type="evidence" value="ECO:0007669"/>
    <property type="project" value="UniProtKB-KW"/>
</dbReference>
<evidence type="ECO:0000256" key="2">
    <source>
        <dbReference type="ARBA" id="ARBA00023002"/>
    </source>
</evidence>
<dbReference type="eggNOG" id="COG1028">
    <property type="taxonomic scope" value="Bacteria"/>
</dbReference>
<evidence type="ECO:0000313" key="3">
    <source>
        <dbReference type="EMBL" id="ADM10464.1"/>
    </source>
</evidence>
<dbReference type="HOGENOM" id="CLU_010194_1_3_5"/>
<dbReference type="InterPro" id="IPR002347">
    <property type="entry name" value="SDR_fam"/>
</dbReference>
<evidence type="ECO:0000313" key="4">
    <source>
        <dbReference type="Proteomes" id="UP000001302"/>
    </source>
</evidence>
<dbReference type="InterPro" id="IPR036291">
    <property type="entry name" value="NAD(P)-bd_dom_sf"/>
</dbReference>
<dbReference type="SUPFAM" id="SSF51735">
    <property type="entry name" value="NAD(P)-binding Rossmann-fold domains"/>
    <property type="match status" value="1"/>
</dbReference>
<dbReference type="EMBL" id="CP002156">
    <property type="protein sequence ID" value="ADM10464.1"/>
    <property type="molecule type" value="Genomic_DNA"/>
</dbReference>
<name>E0TEJ2_PARBH</name>
<dbReference type="PRINTS" id="PR00081">
    <property type="entry name" value="GDHRDH"/>
</dbReference>
<dbReference type="KEGG" id="pbr:PB2503_12109"/>
<organism evidence="3 4">
    <name type="scientific">Parvularcula bermudensis (strain ATCC BAA-594 / HTCC2503 / KCTC 12087)</name>
    <dbReference type="NCBI Taxonomy" id="314260"/>
    <lineage>
        <taxon>Bacteria</taxon>
        <taxon>Pseudomonadati</taxon>
        <taxon>Pseudomonadota</taxon>
        <taxon>Alphaproteobacteria</taxon>
        <taxon>Parvularculales</taxon>
        <taxon>Parvularculaceae</taxon>
        <taxon>Parvularcula</taxon>
    </lineage>
</organism>
<dbReference type="Gene3D" id="3.40.50.720">
    <property type="entry name" value="NAD(P)-binding Rossmann-like Domain"/>
    <property type="match status" value="1"/>
</dbReference>
<dbReference type="PANTHER" id="PTHR43639">
    <property type="entry name" value="OXIDOREDUCTASE, SHORT-CHAIN DEHYDROGENASE/REDUCTASE FAMILY (AFU_ORTHOLOGUE AFUA_5G02870)"/>
    <property type="match status" value="1"/>
</dbReference>
<dbReference type="Pfam" id="PF13561">
    <property type="entry name" value="adh_short_C2"/>
    <property type="match status" value="1"/>
</dbReference>
<gene>
    <name evidence="3" type="ordered locus">PB2503_12109</name>
</gene>
<dbReference type="Proteomes" id="UP000001302">
    <property type="component" value="Chromosome"/>
</dbReference>
<evidence type="ECO:0000256" key="1">
    <source>
        <dbReference type="ARBA" id="ARBA00006484"/>
    </source>
</evidence>